<dbReference type="PANTHER" id="PTHR20941">
    <property type="entry name" value="FOLATE SYNTHESIS PROTEINS"/>
    <property type="match status" value="1"/>
</dbReference>
<dbReference type="InterPro" id="IPR000489">
    <property type="entry name" value="Pterin-binding_dom"/>
</dbReference>
<dbReference type="GO" id="GO:0004156">
    <property type="term" value="F:dihydropteroate synthase activity"/>
    <property type="evidence" value="ECO:0007669"/>
    <property type="project" value="UniProtKB-EC"/>
</dbReference>
<dbReference type="NCBIfam" id="TIGR01496">
    <property type="entry name" value="DHPS"/>
    <property type="match status" value="1"/>
</dbReference>
<evidence type="ECO:0000256" key="8">
    <source>
        <dbReference type="ARBA" id="ARBA00022909"/>
    </source>
</evidence>
<dbReference type="InterPro" id="IPR011005">
    <property type="entry name" value="Dihydropteroate_synth-like_sf"/>
</dbReference>
<dbReference type="CDD" id="cd00739">
    <property type="entry name" value="DHPS"/>
    <property type="match status" value="1"/>
</dbReference>
<dbReference type="HOGENOM" id="CLU_008023_0_2_10"/>
<comment type="pathway">
    <text evidence="3 9">Cofactor biosynthesis; tetrahydrofolate biosynthesis; 7,8-dihydrofolate from 2-amino-4-hydroxy-6-hydroxymethyl-7,8-dihydropteridine diphosphate and 4-aminobenzoate: step 1/2.</text>
</comment>
<dbReference type="AlphaFoldDB" id="F0RGE9"/>
<dbReference type="GO" id="GO:0046654">
    <property type="term" value="P:tetrahydrofolate biosynthetic process"/>
    <property type="evidence" value="ECO:0007669"/>
    <property type="project" value="UniProtKB-UniPathway"/>
</dbReference>
<dbReference type="InterPro" id="IPR045031">
    <property type="entry name" value="DHP_synth-like"/>
</dbReference>
<dbReference type="InterPro" id="IPR006390">
    <property type="entry name" value="DHP_synth_dom"/>
</dbReference>
<keyword evidence="5 9" id="KW-0808">Transferase</keyword>
<evidence type="ECO:0000256" key="7">
    <source>
        <dbReference type="ARBA" id="ARBA00022842"/>
    </source>
</evidence>
<dbReference type="PROSITE" id="PS00792">
    <property type="entry name" value="DHPS_1"/>
    <property type="match status" value="1"/>
</dbReference>
<protein>
    <recommendedName>
        <fullName evidence="4 9">Dihydropteroate synthase</fullName>
        <shortName evidence="9">DHPS</shortName>
        <ecNumber evidence="4 9">2.5.1.15</ecNumber>
    </recommendedName>
    <alternativeName>
        <fullName evidence="9">Dihydropteroate pyrophosphorylase</fullName>
    </alternativeName>
</protein>
<feature type="domain" description="Pterin-binding" evidence="10">
    <location>
        <begin position="15"/>
        <end position="267"/>
    </location>
</feature>
<name>F0RGE9_CELLC</name>
<keyword evidence="12" id="KW-1185">Reference proteome</keyword>
<comment type="catalytic activity">
    <reaction evidence="1">
        <text>(7,8-dihydropterin-6-yl)methyl diphosphate + 4-aminobenzoate = 7,8-dihydropteroate + diphosphate</text>
        <dbReference type="Rhea" id="RHEA:19949"/>
        <dbReference type="ChEBI" id="CHEBI:17836"/>
        <dbReference type="ChEBI" id="CHEBI:17839"/>
        <dbReference type="ChEBI" id="CHEBI:33019"/>
        <dbReference type="ChEBI" id="CHEBI:72950"/>
        <dbReference type="EC" id="2.5.1.15"/>
    </reaction>
</comment>
<evidence type="ECO:0000256" key="5">
    <source>
        <dbReference type="ARBA" id="ARBA00022679"/>
    </source>
</evidence>
<dbReference type="Proteomes" id="UP000007487">
    <property type="component" value="Chromosome"/>
</dbReference>
<dbReference type="UniPathway" id="UPA00077">
    <property type="reaction ID" value="UER00156"/>
</dbReference>
<organism evidence="11 12">
    <name type="scientific">Cellulophaga lytica (strain ATCC 23178 / DSM 7489 / JCM 8516 / NBRC 14961 / NCIMB 1423 / VKM B-1433 / Cy l20)</name>
    <dbReference type="NCBI Taxonomy" id="867900"/>
    <lineage>
        <taxon>Bacteria</taxon>
        <taxon>Pseudomonadati</taxon>
        <taxon>Bacteroidota</taxon>
        <taxon>Flavobacteriia</taxon>
        <taxon>Flavobacteriales</taxon>
        <taxon>Flavobacteriaceae</taxon>
        <taxon>Cellulophaga</taxon>
    </lineage>
</organism>
<reference evidence="11 12" key="1">
    <citation type="journal article" date="2011" name="Stand. Genomic Sci.">
        <title>Complete genome sequence of Cellulophaga lytica type strain (LIM- 21).</title>
        <authorList>
            <person name="Pati A."/>
            <person name="Abt B."/>
            <person name="Teshima H."/>
            <person name="Nolan M."/>
            <person name="Lapidus A."/>
            <person name="Lucas S."/>
            <person name="Hammon N."/>
            <person name="Deshpande S."/>
            <person name="Cheng J.F."/>
            <person name="Tapia R."/>
            <person name="Han C."/>
            <person name="Goodwin L."/>
            <person name="Pitluck S."/>
            <person name="Liolios K."/>
            <person name="Pagani I."/>
            <person name="Mavromatis K."/>
            <person name="Ovchinikova G."/>
            <person name="Chen A."/>
            <person name="Palaniappan K."/>
            <person name="Land M."/>
            <person name="Hauser L."/>
            <person name="Jeffries C.D."/>
            <person name="Detter J.C."/>
            <person name="Brambilla E.M."/>
            <person name="Kannan K.P."/>
            <person name="Rohde M."/>
            <person name="Spring S."/>
            <person name="Goker M."/>
            <person name="Woyke T."/>
            <person name="Bristow J."/>
            <person name="Eisen J.A."/>
            <person name="Markowitz V."/>
            <person name="Hugenholtz P."/>
            <person name="Kyrpides N.C."/>
            <person name="Klenk H.P."/>
            <person name="Ivanova N."/>
        </authorList>
    </citation>
    <scope>NUCLEOTIDE SEQUENCE [LARGE SCALE GENOMIC DNA]</scope>
    <source>
        <strain evidence="12">ATCC 23178 / DSM 7489 / JCM 8516 / NBRC 14961 / NCIMB 1423 / VKM B-1433 / Cy l20</strain>
    </source>
</reference>
<keyword evidence="8 9" id="KW-0289">Folate biosynthesis</keyword>
<accession>F0RGE9</accession>
<gene>
    <name evidence="11" type="ordered locus">Celly_2320</name>
</gene>
<evidence type="ECO:0000256" key="2">
    <source>
        <dbReference type="ARBA" id="ARBA00001946"/>
    </source>
</evidence>
<proteinExistence type="inferred from homology"/>
<evidence type="ECO:0000256" key="6">
    <source>
        <dbReference type="ARBA" id="ARBA00022723"/>
    </source>
</evidence>
<sequence>MTINCNGNLINLSTPKVMGILNLTPDSFYDGGSYKNETDIVTKVEKMLVDGATFIDVGAYSSRPNAINISVNEEINRIVPVVQLLVKKFPGILLSIDTFRSAVAKVCLENGAALINDISAGSLDDKMMNVIAEYKVPYIMMHMRGTPETMQQLTEYTNVTLDVKQYFAKKLAQARALGIVDLVIDPGFGFAKTTEQNFNVLQNLDLFKTMNVPILAGISRKSMIYKTLDTTASNALNGTTALNTIALTKGANILRVHDVKEALECITLFTALKLNEEL</sequence>
<keyword evidence="6 9" id="KW-0479">Metal-binding</keyword>
<dbReference type="GO" id="GO:0005829">
    <property type="term" value="C:cytosol"/>
    <property type="evidence" value="ECO:0007669"/>
    <property type="project" value="TreeGrafter"/>
</dbReference>
<comment type="similarity">
    <text evidence="9">Belongs to the DHPS family.</text>
</comment>
<dbReference type="EC" id="2.5.1.15" evidence="4 9"/>
<comment type="function">
    <text evidence="9">Catalyzes the condensation of para-aminobenzoate (pABA) with 6-hydroxymethyl-7,8-dihydropterin diphosphate (DHPt-PP) to form 7,8-dihydropteroate (H2Pte), the immediate precursor of folate derivatives.</text>
</comment>
<evidence type="ECO:0000256" key="1">
    <source>
        <dbReference type="ARBA" id="ARBA00000012"/>
    </source>
</evidence>
<dbReference type="RefSeq" id="WP_013621883.1">
    <property type="nucleotide sequence ID" value="NC_015167.1"/>
</dbReference>
<dbReference type="Gene3D" id="3.20.20.20">
    <property type="entry name" value="Dihydropteroate synthase-like"/>
    <property type="match status" value="1"/>
</dbReference>
<dbReference type="Pfam" id="PF00809">
    <property type="entry name" value="Pterin_bind"/>
    <property type="match status" value="1"/>
</dbReference>
<evidence type="ECO:0000259" key="10">
    <source>
        <dbReference type="PROSITE" id="PS50972"/>
    </source>
</evidence>
<dbReference type="OrthoDB" id="9811744at2"/>
<evidence type="ECO:0000256" key="4">
    <source>
        <dbReference type="ARBA" id="ARBA00012458"/>
    </source>
</evidence>
<dbReference type="GO" id="GO:0046872">
    <property type="term" value="F:metal ion binding"/>
    <property type="evidence" value="ECO:0007669"/>
    <property type="project" value="UniProtKB-KW"/>
</dbReference>
<evidence type="ECO:0000313" key="11">
    <source>
        <dbReference type="EMBL" id="ADY30140.1"/>
    </source>
</evidence>
<dbReference type="eggNOG" id="COG0294">
    <property type="taxonomic scope" value="Bacteria"/>
</dbReference>
<evidence type="ECO:0000313" key="12">
    <source>
        <dbReference type="Proteomes" id="UP000007487"/>
    </source>
</evidence>
<dbReference type="PROSITE" id="PS50972">
    <property type="entry name" value="PTERIN_BINDING"/>
    <property type="match status" value="1"/>
</dbReference>
<keyword evidence="7 9" id="KW-0460">Magnesium</keyword>
<evidence type="ECO:0000256" key="3">
    <source>
        <dbReference type="ARBA" id="ARBA00004763"/>
    </source>
</evidence>
<comment type="cofactor">
    <cofactor evidence="2 9">
        <name>Mg(2+)</name>
        <dbReference type="ChEBI" id="CHEBI:18420"/>
    </cofactor>
</comment>
<dbReference type="STRING" id="867900.Celly_2320"/>
<dbReference type="GO" id="GO:0046656">
    <property type="term" value="P:folic acid biosynthetic process"/>
    <property type="evidence" value="ECO:0007669"/>
    <property type="project" value="UniProtKB-KW"/>
</dbReference>
<dbReference type="PANTHER" id="PTHR20941:SF1">
    <property type="entry name" value="FOLIC ACID SYNTHESIS PROTEIN FOL1"/>
    <property type="match status" value="1"/>
</dbReference>
<evidence type="ECO:0000256" key="9">
    <source>
        <dbReference type="RuleBase" id="RU361205"/>
    </source>
</evidence>
<dbReference type="EMBL" id="CP002534">
    <property type="protein sequence ID" value="ADY30140.1"/>
    <property type="molecule type" value="Genomic_DNA"/>
</dbReference>
<dbReference type="KEGG" id="cly:Celly_2320"/>
<dbReference type="SUPFAM" id="SSF51717">
    <property type="entry name" value="Dihydropteroate synthetase-like"/>
    <property type="match status" value="1"/>
</dbReference>